<dbReference type="Proteomes" id="UP000182894">
    <property type="component" value="Unassembled WGS sequence"/>
</dbReference>
<dbReference type="SMART" id="SM00388">
    <property type="entry name" value="HisKA"/>
    <property type="match status" value="1"/>
</dbReference>
<feature type="transmembrane region" description="Helical" evidence="9">
    <location>
        <begin position="68"/>
        <end position="90"/>
    </location>
</feature>
<dbReference type="GO" id="GO:0006355">
    <property type="term" value="P:regulation of DNA-templated transcription"/>
    <property type="evidence" value="ECO:0007669"/>
    <property type="project" value="InterPro"/>
</dbReference>
<gene>
    <name evidence="13" type="ORF">SAMN05216605_102397</name>
</gene>
<accession>A0A1G7V6H7</accession>
<dbReference type="SUPFAM" id="SSF47384">
    <property type="entry name" value="Homodimeric domain of signal transducing histidine kinase"/>
    <property type="match status" value="1"/>
</dbReference>
<evidence type="ECO:0000256" key="3">
    <source>
        <dbReference type="ARBA" id="ARBA00022553"/>
    </source>
</evidence>
<dbReference type="InterPro" id="IPR036097">
    <property type="entry name" value="HisK_dim/P_sf"/>
</dbReference>
<evidence type="ECO:0000256" key="1">
    <source>
        <dbReference type="ARBA" id="ARBA00000085"/>
    </source>
</evidence>
<evidence type="ECO:0000256" key="5">
    <source>
        <dbReference type="ARBA" id="ARBA00022741"/>
    </source>
</evidence>
<feature type="transmembrane region" description="Helical" evidence="9">
    <location>
        <begin position="27"/>
        <end position="56"/>
    </location>
</feature>
<dbReference type="OrthoDB" id="1931120at2"/>
<keyword evidence="9" id="KW-0812">Transmembrane</keyword>
<dbReference type="Gene3D" id="3.30.565.10">
    <property type="entry name" value="Histidine kinase-like ATPase, C-terminal domain"/>
    <property type="match status" value="1"/>
</dbReference>
<dbReference type="Pfam" id="PF00512">
    <property type="entry name" value="HisKA"/>
    <property type="match status" value="1"/>
</dbReference>
<dbReference type="InterPro" id="IPR036890">
    <property type="entry name" value="HATPase_C_sf"/>
</dbReference>
<sequence length="613" mass="67461">MKIITEPTPAVRWFSRPFVNSVQLQRLGAIALSSSIFVIDTASSIHIAIAVLYVAVILMSVNLFSRKGVIGVSLVCIGLTLTAFVIGHGFELYDGSFARLLVSLSAIGMTTVLALKNKSATDELQEQVRLLAQTHDAIIVRDMNHVITQWSPGAEALYGWTKSQAVGQDFRALLSPQLMTSWDQMMACLLETGHWEGEVIEHCRDGACVTVVSRCSLSLGANNQPKAILATHNDISDRKRAIEALQRSEAFLAGAQWLSQTGSIGLKIPSGEMYWSKEARRIFEFNADEPPTLTSILAKTHPDDIEIVKAAIKNAFQKAPHIKTEYRLSMADGRVKHLQMLAQLVKDGDEDSEYVGALMDVTDTRMAEEALHRSEVQLAHFSRVATLGELAASIAHEVNQPLAAVATNGTAGLRWLNRDTPDIGEVRSAIERMVSETHRASEVIRRIRAMARKTEPQKAALNLVEIIDESLALVGRELKRNKVELERGFDVEAVSVTGDRVQLQQVIINLLMNAMQAMANAKIKRRTLHLRLLHSDDGSVSFEIKDSGPGISSDRMPMLFMAFYTTKQEGMGMGLSICRSIIEAHGGRIWATSEPGEGAVFHLSLPISPWEQP</sequence>
<dbReference type="PROSITE" id="PS50112">
    <property type="entry name" value="PAS"/>
    <property type="match status" value="1"/>
</dbReference>
<dbReference type="PROSITE" id="PS50113">
    <property type="entry name" value="PAC"/>
    <property type="match status" value="2"/>
</dbReference>
<dbReference type="CDD" id="cd00130">
    <property type="entry name" value="PAS"/>
    <property type="match status" value="2"/>
</dbReference>
<dbReference type="InterPro" id="IPR005467">
    <property type="entry name" value="His_kinase_dom"/>
</dbReference>
<evidence type="ECO:0000256" key="8">
    <source>
        <dbReference type="ARBA" id="ARBA00023012"/>
    </source>
</evidence>
<dbReference type="InterPro" id="IPR013767">
    <property type="entry name" value="PAS_fold"/>
</dbReference>
<keyword evidence="8" id="KW-0902">Two-component regulatory system</keyword>
<organism evidence="13 14">
    <name type="scientific">Pseudomonas abietaniphila</name>
    <dbReference type="NCBI Taxonomy" id="89065"/>
    <lineage>
        <taxon>Bacteria</taxon>
        <taxon>Pseudomonadati</taxon>
        <taxon>Pseudomonadota</taxon>
        <taxon>Gammaproteobacteria</taxon>
        <taxon>Pseudomonadales</taxon>
        <taxon>Pseudomonadaceae</taxon>
        <taxon>Pseudomonas</taxon>
    </lineage>
</organism>
<dbReference type="Pfam" id="PF08447">
    <property type="entry name" value="PAS_3"/>
    <property type="match status" value="1"/>
</dbReference>
<evidence type="ECO:0000256" key="6">
    <source>
        <dbReference type="ARBA" id="ARBA00022777"/>
    </source>
</evidence>
<keyword evidence="14" id="KW-1185">Reference proteome</keyword>
<dbReference type="FunFam" id="3.30.565.10:FF:000042">
    <property type="entry name" value="Two-component sensor histidine kinase KdpD"/>
    <property type="match status" value="1"/>
</dbReference>
<feature type="domain" description="PAS" evidence="11">
    <location>
        <begin position="123"/>
        <end position="193"/>
    </location>
</feature>
<protein>
    <recommendedName>
        <fullName evidence="2">histidine kinase</fullName>
        <ecNumber evidence="2">2.7.13.3</ecNumber>
    </recommendedName>
</protein>
<evidence type="ECO:0000256" key="2">
    <source>
        <dbReference type="ARBA" id="ARBA00012438"/>
    </source>
</evidence>
<dbReference type="InterPro" id="IPR000700">
    <property type="entry name" value="PAS-assoc_C"/>
</dbReference>
<comment type="catalytic activity">
    <reaction evidence="1">
        <text>ATP + protein L-histidine = ADP + protein N-phospho-L-histidine.</text>
        <dbReference type="EC" id="2.7.13.3"/>
    </reaction>
</comment>
<dbReference type="PRINTS" id="PR00344">
    <property type="entry name" value="BCTRLSENSOR"/>
</dbReference>
<evidence type="ECO:0000313" key="14">
    <source>
        <dbReference type="Proteomes" id="UP000182894"/>
    </source>
</evidence>
<evidence type="ECO:0000313" key="13">
    <source>
        <dbReference type="EMBL" id="SDG55178.1"/>
    </source>
</evidence>
<evidence type="ECO:0000259" key="10">
    <source>
        <dbReference type="PROSITE" id="PS50109"/>
    </source>
</evidence>
<keyword evidence="9" id="KW-1133">Transmembrane helix</keyword>
<feature type="domain" description="PAC" evidence="12">
    <location>
        <begin position="322"/>
        <end position="373"/>
    </location>
</feature>
<dbReference type="InterPro" id="IPR013655">
    <property type="entry name" value="PAS_fold_3"/>
</dbReference>
<evidence type="ECO:0000256" key="9">
    <source>
        <dbReference type="SAM" id="Phobius"/>
    </source>
</evidence>
<evidence type="ECO:0000256" key="4">
    <source>
        <dbReference type="ARBA" id="ARBA00022679"/>
    </source>
</evidence>
<dbReference type="AlphaFoldDB" id="A0A1G7V6H7"/>
<dbReference type="SMART" id="SM00091">
    <property type="entry name" value="PAS"/>
    <property type="match status" value="2"/>
</dbReference>
<evidence type="ECO:0000259" key="12">
    <source>
        <dbReference type="PROSITE" id="PS50113"/>
    </source>
</evidence>
<dbReference type="InterPro" id="IPR001610">
    <property type="entry name" value="PAC"/>
</dbReference>
<dbReference type="Gene3D" id="3.30.450.20">
    <property type="entry name" value="PAS domain"/>
    <property type="match status" value="2"/>
</dbReference>
<dbReference type="NCBIfam" id="TIGR00229">
    <property type="entry name" value="sensory_box"/>
    <property type="match status" value="2"/>
</dbReference>
<evidence type="ECO:0000256" key="7">
    <source>
        <dbReference type="ARBA" id="ARBA00022840"/>
    </source>
</evidence>
<proteinExistence type="predicted"/>
<dbReference type="PANTHER" id="PTHR43065">
    <property type="entry name" value="SENSOR HISTIDINE KINASE"/>
    <property type="match status" value="1"/>
</dbReference>
<dbReference type="SMART" id="SM00086">
    <property type="entry name" value="PAC"/>
    <property type="match status" value="2"/>
</dbReference>
<keyword evidence="9" id="KW-0472">Membrane</keyword>
<dbReference type="InterPro" id="IPR000014">
    <property type="entry name" value="PAS"/>
</dbReference>
<dbReference type="PROSITE" id="PS50109">
    <property type="entry name" value="HIS_KIN"/>
    <property type="match status" value="1"/>
</dbReference>
<dbReference type="InterPro" id="IPR003661">
    <property type="entry name" value="HisK_dim/P_dom"/>
</dbReference>
<dbReference type="InterPro" id="IPR004358">
    <property type="entry name" value="Sig_transdc_His_kin-like_C"/>
</dbReference>
<keyword evidence="5" id="KW-0547">Nucleotide-binding</keyword>
<feature type="domain" description="Histidine kinase" evidence="10">
    <location>
        <begin position="393"/>
        <end position="609"/>
    </location>
</feature>
<dbReference type="Pfam" id="PF00989">
    <property type="entry name" value="PAS"/>
    <property type="match status" value="1"/>
</dbReference>
<keyword evidence="3" id="KW-0597">Phosphoprotein</keyword>
<evidence type="ECO:0000259" key="11">
    <source>
        <dbReference type="PROSITE" id="PS50112"/>
    </source>
</evidence>
<dbReference type="GO" id="GO:0005524">
    <property type="term" value="F:ATP binding"/>
    <property type="evidence" value="ECO:0007669"/>
    <property type="project" value="UniProtKB-KW"/>
</dbReference>
<dbReference type="CDD" id="cd00082">
    <property type="entry name" value="HisKA"/>
    <property type="match status" value="1"/>
</dbReference>
<keyword evidence="4" id="KW-0808">Transferase</keyword>
<dbReference type="RefSeq" id="WP_083370608.1">
    <property type="nucleotide sequence ID" value="NZ_FNCO01000002.1"/>
</dbReference>
<dbReference type="Pfam" id="PF02518">
    <property type="entry name" value="HATPase_c"/>
    <property type="match status" value="1"/>
</dbReference>
<feature type="domain" description="PAC" evidence="12">
    <location>
        <begin position="193"/>
        <end position="247"/>
    </location>
</feature>
<dbReference type="SUPFAM" id="SSF55874">
    <property type="entry name" value="ATPase domain of HSP90 chaperone/DNA topoisomerase II/histidine kinase"/>
    <property type="match status" value="1"/>
</dbReference>
<dbReference type="SMART" id="SM00387">
    <property type="entry name" value="HATPase_c"/>
    <property type="match status" value="1"/>
</dbReference>
<dbReference type="EMBL" id="FNCO01000002">
    <property type="protein sequence ID" value="SDG55178.1"/>
    <property type="molecule type" value="Genomic_DNA"/>
</dbReference>
<reference evidence="14" key="1">
    <citation type="submission" date="2016-10" db="EMBL/GenBank/DDBJ databases">
        <authorList>
            <person name="Varghese N."/>
            <person name="Submissions S."/>
        </authorList>
    </citation>
    <scope>NUCLEOTIDE SEQUENCE [LARGE SCALE GENOMIC DNA]</scope>
    <source>
        <strain evidence="14">ATCC 700689</strain>
    </source>
</reference>
<keyword evidence="6" id="KW-0418">Kinase</keyword>
<dbReference type="GO" id="GO:0042802">
    <property type="term" value="F:identical protein binding"/>
    <property type="evidence" value="ECO:0007669"/>
    <property type="project" value="UniProtKB-ARBA"/>
</dbReference>
<dbReference type="FunFam" id="1.10.287.130:FF:000055">
    <property type="entry name" value="Two-component sensor histidine kinase"/>
    <property type="match status" value="1"/>
</dbReference>
<dbReference type="InterPro" id="IPR035965">
    <property type="entry name" value="PAS-like_dom_sf"/>
</dbReference>
<dbReference type="PANTHER" id="PTHR43065:SF10">
    <property type="entry name" value="PEROXIDE STRESS-ACTIVATED HISTIDINE KINASE MAK3"/>
    <property type="match status" value="1"/>
</dbReference>
<dbReference type="Gene3D" id="1.10.287.130">
    <property type="match status" value="1"/>
</dbReference>
<dbReference type="InterPro" id="IPR003594">
    <property type="entry name" value="HATPase_dom"/>
</dbReference>
<keyword evidence="7" id="KW-0067">ATP-binding</keyword>
<dbReference type="EC" id="2.7.13.3" evidence="2"/>
<name>A0A1G7V6H7_9PSED</name>
<dbReference type="STRING" id="89065.SAMN05216605_102397"/>
<dbReference type="SUPFAM" id="SSF55785">
    <property type="entry name" value="PYP-like sensor domain (PAS domain)"/>
    <property type="match status" value="2"/>
</dbReference>
<dbReference type="GO" id="GO:0000155">
    <property type="term" value="F:phosphorelay sensor kinase activity"/>
    <property type="evidence" value="ECO:0007669"/>
    <property type="project" value="InterPro"/>
</dbReference>